<dbReference type="InterPro" id="IPR036291">
    <property type="entry name" value="NAD(P)-bd_dom_sf"/>
</dbReference>
<proteinExistence type="predicted"/>
<dbReference type="Pfam" id="PF16363">
    <property type="entry name" value="GDP_Man_Dehyd"/>
    <property type="match status" value="1"/>
</dbReference>
<dbReference type="EMBL" id="JADQBC010000024">
    <property type="protein sequence ID" value="MBR8827241.1"/>
    <property type="molecule type" value="Genomic_DNA"/>
</dbReference>
<dbReference type="InterPro" id="IPR016040">
    <property type="entry name" value="NAD(P)-bd_dom"/>
</dbReference>
<evidence type="ECO:0000313" key="2">
    <source>
        <dbReference type="EMBL" id="MBR8827241.1"/>
    </source>
</evidence>
<organism evidence="2 3">
    <name type="scientific">Gomphosphaeria aponina SAG 52.96 = DSM 107014</name>
    <dbReference type="NCBI Taxonomy" id="1521640"/>
    <lineage>
        <taxon>Bacteria</taxon>
        <taxon>Bacillati</taxon>
        <taxon>Cyanobacteriota</taxon>
        <taxon>Cyanophyceae</taxon>
        <taxon>Oscillatoriophycideae</taxon>
        <taxon>Chroococcales</taxon>
        <taxon>Gomphosphaeriaceae</taxon>
        <taxon>Gomphosphaeria</taxon>
    </lineage>
</organism>
<accession>A0A941GVX3</accession>
<dbReference type="Gene3D" id="3.90.25.10">
    <property type="entry name" value="UDP-galactose 4-epimerase, domain 1"/>
    <property type="match status" value="1"/>
</dbReference>
<evidence type="ECO:0000313" key="3">
    <source>
        <dbReference type="Proteomes" id="UP000767446"/>
    </source>
</evidence>
<dbReference type="PANTHER" id="PTHR43000">
    <property type="entry name" value="DTDP-D-GLUCOSE 4,6-DEHYDRATASE-RELATED"/>
    <property type="match status" value="1"/>
</dbReference>
<name>A0A941GVX3_9CHRO</name>
<dbReference type="Proteomes" id="UP000767446">
    <property type="component" value="Unassembled WGS sequence"/>
</dbReference>
<comment type="caution">
    <text evidence="2">The sequence shown here is derived from an EMBL/GenBank/DDBJ whole genome shotgun (WGS) entry which is preliminary data.</text>
</comment>
<protein>
    <submittedName>
        <fullName evidence="2">CDP-glucose 4,6-dehydratase</fullName>
        <ecNumber evidence="2">4.2.1.45</ecNumber>
    </submittedName>
</protein>
<keyword evidence="2" id="KW-0456">Lyase</keyword>
<gene>
    <name evidence="2" type="primary">rfbG</name>
    <name evidence="2" type="ORF">DSM107014_04940</name>
</gene>
<dbReference type="InterPro" id="IPR013445">
    <property type="entry name" value="CDP_4_6_deHydtase"/>
</dbReference>
<dbReference type="NCBIfam" id="TIGR02622">
    <property type="entry name" value="CDP_4_6_dhtase"/>
    <property type="match status" value="1"/>
</dbReference>
<dbReference type="EC" id="4.2.1.45" evidence="2"/>
<feature type="domain" description="NAD(P)-binding" evidence="1">
    <location>
        <begin position="5"/>
        <end position="278"/>
    </location>
</feature>
<reference evidence="2" key="1">
    <citation type="submission" date="2021-02" db="EMBL/GenBank/DDBJ databases">
        <title>Metagenome analyses of Stigonema ocellatum DSM 106950, Chlorogloea purpurea SAG 13.99 and Gomphosphaeria aponina DSM 107014.</title>
        <authorList>
            <person name="Marter P."/>
            <person name="Huang S."/>
        </authorList>
    </citation>
    <scope>NUCLEOTIDE SEQUENCE</scope>
    <source>
        <strain evidence="2">JP213</strain>
    </source>
</reference>
<dbReference type="GO" id="GO:0047733">
    <property type="term" value="F:CDP-glucose 4,6-dehydratase activity"/>
    <property type="evidence" value="ECO:0007669"/>
    <property type="project" value="UniProtKB-EC"/>
</dbReference>
<sequence length="307" mass="34859">MQLELAKDINHHIGDLREDALVKSLVKQEKPDVVFHLAAQPLVRRSYREPVLTWQTNVIGTINVMEALRPLDYNCAAVLITTDKVYENKEWVHAYREIDPLGGYEPYSSSKGAAEIAIASWRKSFFTNSPVAIASVRSGNVIGGGDWSEDRIVPDAMRALQQNQSILVRNPKATRPWQHVLEPLGGYLLLAEKMYAAGENNSEKNPFTDAFNFGPNITSNRSVKDLVEEILKYWPGTWSDVSDPHAVHEANLLNLSIDKVYHQLNWQPKWDFSKTIATTVAWYRQVFEAKSSSAIRQITKEQINSYY</sequence>
<dbReference type="SUPFAM" id="SSF51735">
    <property type="entry name" value="NAD(P)-binding Rossmann-fold domains"/>
    <property type="match status" value="1"/>
</dbReference>
<dbReference type="AlphaFoldDB" id="A0A941GVX3"/>
<evidence type="ECO:0000259" key="1">
    <source>
        <dbReference type="Pfam" id="PF16363"/>
    </source>
</evidence>
<dbReference type="Gene3D" id="3.40.50.720">
    <property type="entry name" value="NAD(P)-binding Rossmann-like Domain"/>
    <property type="match status" value="1"/>
</dbReference>